<dbReference type="KEGG" id="saca:FFV09_01495"/>
<dbReference type="RefSeq" id="WP_141446038.1">
    <property type="nucleotide sequence ID" value="NZ_CP041217.1"/>
</dbReference>
<dbReference type="InterPro" id="IPR003439">
    <property type="entry name" value="ABC_transporter-like_ATP-bd"/>
</dbReference>
<keyword evidence="7 9" id="KW-1133">Transmembrane helix</keyword>
<dbReference type="OrthoDB" id="9762778at2"/>
<proteinExistence type="predicted"/>
<dbReference type="InterPro" id="IPR011527">
    <property type="entry name" value="ABC1_TM_dom"/>
</dbReference>
<evidence type="ECO:0000256" key="4">
    <source>
        <dbReference type="ARBA" id="ARBA00022692"/>
    </source>
</evidence>
<sequence length="610" mass="66144">MRSKSELSVLLDLAGSRKGLLIAASLLSIVSGLLQIVPFIVVYRIVDQVFRAAGQPEALDGPALTRLGFAALAALAAALAALYAGAMCSHIAAFRILYALRVRLSEHVAKVSMGYHVRTPSGELKKIIEVAVEKIEKFIAHQLPDTVSAVALPLVLIGYLFVLDWRMALILCVPIGIGLAIQARMYGSADAQGHYRDFQHAGEEMNATAVEYVRGMPAVKIFGITAASFLTFRQAVDRYRKISLDITDLFKGAYSLFAVLMGSLFTFAVPIGVLLLGRHPGDQAFAITFILFLLVSPSLSAPLVKLMYVGSGLREVSEGVRRIQAVFNEPIVAEPEAPRRPSTYDITFDNVVFDYAQPGAPAGRPVLDRIGFTARSGEMTALVGPSGGGKSTIANLLLRFWEVRSGEIAIGGVPIREIGTEQLMDLVSFVFQDVHLFYDTIEANIRMGNEAASHADVVNAARIACCHSFIERLDDGYRTVIGANGTYLSGGEAQRIAIARALLKNAPILVLDEATAYTDAENEHEIQRGLAELIRGKTVLVIAHRLSTIRGAEQILVIRGGQIAERGRHDELLGLGGLYERMWRAHRAASDWKIGGAKRKEDGDDEIVLA</sequence>
<dbReference type="PROSITE" id="PS50893">
    <property type="entry name" value="ABC_TRANSPORTER_2"/>
    <property type="match status" value="1"/>
</dbReference>
<evidence type="ECO:0000259" key="10">
    <source>
        <dbReference type="PROSITE" id="PS50893"/>
    </source>
</evidence>
<dbReference type="SMART" id="SM00382">
    <property type="entry name" value="AAA"/>
    <property type="match status" value="1"/>
</dbReference>
<feature type="domain" description="ABC transmembrane type-1" evidence="11">
    <location>
        <begin position="22"/>
        <end position="315"/>
    </location>
</feature>
<dbReference type="InterPro" id="IPR039421">
    <property type="entry name" value="Type_1_exporter"/>
</dbReference>
<gene>
    <name evidence="12" type="ORF">FFV09_01495</name>
</gene>
<dbReference type="Proteomes" id="UP000316968">
    <property type="component" value="Chromosome"/>
</dbReference>
<dbReference type="SUPFAM" id="SSF52540">
    <property type="entry name" value="P-loop containing nucleoside triphosphate hydrolases"/>
    <property type="match status" value="1"/>
</dbReference>
<dbReference type="AlphaFoldDB" id="A0A4Y6UPS1"/>
<dbReference type="GO" id="GO:0016887">
    <property type="term" value="F:ATP hydrolysis activity"/>
    <property type="evidence" value="ECO:0007669"/>
    <property type="project" value="InterPro"/>
</dbReference>
<evidence type="ECO:0000256" key="6">
    <source>
        <dbReference type="ARBA" id="ARBA00022840"/>
    </source>
</evidence>
<evidence type="ECO:0000256" key="3">
    <source>
        <dbReference type="ARBA" id="ARBA00022475"/>
    </source>
</evidence>
<evidence type="ECO:0000313" key="12">
    <source>
        <dbReference type="EMBL" id="QDH19649.1"/>
    </source>
</evidence>
<dbReference type="GO" id="GO:0140359">
    <property type="term" value="F:ABC-type transporter activity"/>
    <property type="evidence" value="ECO:0007669"/>
    <property type="project" value="InterPro"/>
</dbReference>
<feature type="transmembrane region" description="Helical" evidence="9">
    <location>
        <begin position="168"/>
        <end position="186"/>
    </location>
</feature>
<keyword evidence="4 9" id="KW-0812">Transmembrane</keyword>
<protein>
    <submittedName>
        <fullName evidence="12">ABC transporter ATP-binding protein</fullName>
    </submittedName>
</protein>
<feature type="transmembrane region" description="Helical" evidence="9">
    <location>
        <begin position="66"/>
        <end position="94"/>
    </location>
</feature>
<dbReference type="Gene3D" id="1.20.1560.10">
    <property type="entry name" value="ABC transporter type 1, transmembrane domain"/>
    <property type="match status" value="1"/>
</dbReference>
<dbReference type="SUPFAM" id="SSF90123">
    <property type="entry name" value="ABC transporter transmembrane region"/>
    <property type="match status" value="1"/>
</dbReference>
<dbReference type="FunFam" id="1.20.1560.10:FF:000127">
    <property type="entry name" value="ABC transporter ATP-binding protein"/>
    <property type="match status" value="1"/>
</dbReference>
<organism evidence="12 13">
    <name type="scientific">Saccharibacillus brassicae</name>
    <dbReference type="NCBI Taxonomy" id="2583377"/>
    <lineage>
        <taxon>Bacteria</taxon>
        <taxon>Bacillati</taxon>
        <taxon>Bacillota</taxon>
        <taxon>Bacilli</taxon>
        <taxon>Bacillales</taxon>
        <taxon>Paenibacillaceae</taxon>
        <taxon>Saccharibacillus</taxon>
    </lineage>
</organism>
<dbReference type="InterPro" id="IPR017871">
    <property type="entry name" value="ABC_transporter-like_CS"/>
</dbReference>
<keyword evidence="8 9" id="KW-0472">Membrane</keyword>
<dbReference type="PROSITE" id="PS00211">
    <property type="entry name" value="ABC_TRANSPORTER_1"/>
    <property type="match status" value="1"/>
</dbReference>
<keyword evidence="13" id="KW-1185">Reference proteome</keyword>
<dbReference type="PROSITE" id="PS50929">
    <property type="entry name" value="ABC_TM1F"/>
    <property type="match status" value="1"/>
</dbReference>
<evidence type="ECO:0000256" key="1">
    <source>
        <dbReference type="ARBA" id="ARBA00004651"/>
    </source>
</evidence>
<evidence type="ECO:0000256" key="7">
    <source>
        <dbReference type="ARBA" id="ARBA00022989"/>
    </source>
</evidence>
<keyword evidence="5" id="KW-0547">Nucleotide-binding</keyword>
<evidence type="ECO:0000259" key="11">
    <source>
        <dbReference type="PROSITE" id="PS50929"/>
    </source>
</evidence>
<dbReference type="PANTHER" id="PTHR24221">
    <property type="entry name" value="ATP-BINDING CASSETTE SUB-FAMILY B"/>
    <property type="match status" value="1"/>
</dbReference>
<evidence type="ECO:0000313" key="13">
    <source>
        <dbReference type="Proteomes" id="UP000316968"/>
    </source>
</evidence>
<dbReference type="GO" id="GO:0034040">
    <property type="term" value="F:ATPase-coupled lipid transmembrane transporter activity"/>
    <property type="evidence" value="ECO:0007669"/>
    <property type="project" value="TreeGrafter"/>
</dbReference>
<dbReference type="FunFam" id="3.40.50.300:FF:000221">
    <property type="entry name" value="Multidrug ABC transporter ATP-binding protein"/>
    <property type="match status" value="1"/>
</dbReference>
<dbReference type="PANTHER" id="PTHR24221:SF397">
    <property type="entry name" value="ABC TRANSPORTER, ATP-BINDING TRANSMEMBRANE PROTEIN"/>
    <property type="match status" value="1"/>
</dbReference>
<reference evidence="12 13" key="1">
    <citation type="submission" date="2019-06" db="EMBL/GenBank/DDBJ databases">
        <title>Saccharibacillus brassicae sp. nov., an endophytic bacterium isolated from Chinese cabbage seeds (Brassica pekinensis).</title>
        <authorList>
            <person name="Jiang L."/>
            <person name="Lee J."/>
            <person name="Kim S.W."/>
        </authorList>
    </citation>
    <scope>NUCLEOTIDE SEQUENCE [LARGE SCALE GENOMIC DNA]</scope>
    <source>
        <strain evidence="13">KCTC 43072 / ATSA2</strain>
    </source>
</reference>
<evidence type="ECO:0000256" key="5">
    <source>
        <dbReference type="ARBA" id="ARBA00022741"/>
    </source>
</evidence>
<evidence type="ECO:0000256" key="2">
    <source>
        <dbReference type="ARBA" id="ARBA00022448"/>
    </source>
</evidence>
<keyword evidence="2" id="KW-0813">Transport</keyword>
<comment type="subcellular location">
    <subcellularLocation>
        <location evidence="1">Cell membrane</location>
        <topology evidence="1">Multi-pass membrane protein</topology>
    </subcellularLocation>
</comment>
<dbReference type="GO" id="GO:0005524">
    <property type="term" value="F:ATP binding"/>
    <property type="evidence" value="ECO:0007669"/>
    <property type="project" value="UniProtKB-KW"/>
</dbReference>
<feature type="transmembrane region" description="Helical" evidence="9">
    <location>
        <begin position="143"/>
        <end position="162"/>
    </location>
</feature>
<feature type="transmembrane region" description="Helical" evidence="9">
    <location>
        <begin position="283"/>
        <end position="304"/>
    </location>
</feature>
<dbReference type="Gene3D" id="3.40.50.300">
    <property type="entry name" value="P-loop containing nucleotide triphosphate hydrolases"/>
    <property type="match status" value="1"/>
</dbReference>
<feature type="domain" description="ABC transporter" evidence="10">
    <location>
        <begin position="346"/>
        <end position="585"/>
    </location>
</feature>
<dbReference type="GO" id="GO:0005886">
    <property type="term" value="C:plasma membrane"/>
    <property type="evidence" value="ECO:0007669"/>
    <property type="project" value="UniProtKB-SubCell"/>
</dbReference>
<dbReference type="InterPro" id="IPR027417">
    <property type="entry name" value="P-loop_NTPase"/>
</dbReference>
<dbReference type="InterPro" id="IPR003593">
    <property type="entry name" value="AAA+_ATPase"/>
</dbReference>
<dbReference type="Pfam" id="PF00005">
    <property type="entry name" value="ABC_tran"/>
    <property type="match status" value="1"/>
</dbReference>
<feature type="transmembrane region" description="Helical" evidence="9">
    <location>
        <begin position="20"/>
        <end position="46"/>
    </location>
</feature>
<evidence type="ECO:0000256" key="8">
    <source>
        <dbReference type="ARBA" id="ARBA00023136"/>
    </source>
</evidence>
<keyword evidence="3" id="KW-1003">Cell membrane</keyword>
<evidence type="ECO:0000256" key="9">
    <source>
        <dbReference type="SAM" id="Phobius"/>
    </source>
</evidence>
<dbReference type="InterPro" id="IPR036640">
    <property type="entry name" value="ABC1_TM_sf"/>
</dbReference>
<dbReference type="EMBL" id="CP041217">
    <property type="protein sequence ID" value="QDH19649.1"/>
    <property type="molecule type" value="Genomic_DNA"/>
</dbReference>
<name>A0A4Y6UPS1_SACBS</name>
<accession>A0A4Y6UPS1</accession>
<keyword evidence="6 12" id="KW-0067">ATP-binding</keyword>
<dbReference type="Pfam" id="PF00664">
    <property type="entry name" value="ABC_membrane"/>
    <property type="match status" value="1"/>
</dbReference>
<feature type="transmembrane region" description="Helical" evidence="9">
    <location>
        <begin position="253"/>
        <end position="277"/>
    </location>
</feature>
<dbReference type="CDD" id="cd07346">
    <property type="entry name" value="ABC_6TM_exporters"/>
    <property type="match status" value="1"/>
</dbReference>